<keyword evidence="3 6" id="KW-0012">Acyltransferase</keyword>
<dbReference type="EC" id="2.3.1.9" evidence="6"/>
<feature type="domain" description="Thiolase N-terminal" evidence="4">
    <location>
        <begin position="15"/>
        <end position="264"/>
    </location>
</feature>
<dbReference type="InterPro" id="IPR016039">
    <property type="entry name" value="Thiolase-like"/>
</dbReference>
<dbReference type="InterPro" id="IPR020617">
    <property type="entry name" value="Thiolase_C"/>
</dbReference>
<gene>
    <name evidence="6" type="ORF">MNBD_ALPHA01-1061</name>
</gene>
<dbReference type="SUPFAM" id="SSF53901">
    <property type="entry name" value="Thiolase-like"/>
    <property type="match status" value="2"/>
</dbReference>
<dbReference type="GO" id="GO:0003985">
    <property type="term" value="F:acetyl-CoA C-acetyltransferase activity"/>
    <property type="evidence" value="ECO:0007669"/>
    <property type="project" value="UniProtKB-EC"/>
</dbReference>
<dbReference type="PANTHER" id="PTHR18919:SF107">
    <property type="entry name" value="ACETYL-COA ACETYLTRANSFERASE, CYTOSOLIC"/>
    <property type="match status" value="1"/>
</dbReference>
<dbReference type="InterPro" id="IPR020616">
    <property type="entry name" value="Thiolase_N"/>
</dbReference>
<reference evidence="6" key="1">
    <citation type="submission" date="2018-06" db="EMBL/GenBank/DDBJ databases">
        <authorList>
            <person name="Zhirakovskaya E."/>
        </authorList>
    </citation>
    <scope>NUCLEOTIDE SEQUENCE</scope>
</reference>
<accession>A0A3B0RTH4</accession>
<evidence type="ECO:0000256" key="1">
    <source>
        <dbReference type="ARBA" id="ARBA00010982"/>
    </source>
</evidence>
<dbReference type="PIRSF" id="PIRSF000429">
    <property type="entry name" value="Ac-CoA_Ac_transf"/>
    <property type="match status" value="1"/>
</dbReference>
<feature type="domain" description="Thiolase C-terminal" evidence="5">
    <location>
        <begin position="281"/>
        <end position="397"/>
    </location>
</feature>
<dbReference type="Gene3D" id="3.40.47.10">
    <property type="match status" value="2"/>
</dbReference>
<evidence type="ECO:0000256" key="3">
    <source>
        <dbReference type="ARBA" id="ARBA00023315"/>
    </source>
</evidence>
<evidence type="ECO:0000259" key="4">
    <source>
        <dbReference type="Pfam" id="PF00108"/>
    </source>
</evidence>
<protein>
    <submittedName>
        <fullName evidence="6">3-ketoacyl-CoA thiolase @ Acetyl-CoA acetyltransferase</fullName>
        <ecNumber evidence="6">2.3.1.16</ecNumber>
        <ecNumber evidence="6">2.3.1.9</ecNumber>
    </submittedName>
</protein>
<name>A0A3B0RTH4_9ZZZZ</name>
<proteinExistence type="inferred from homology"/>
<dbReference type="InterPro" id="IPR002155">
    <property type="entry name" value="Thiolase"/>
</dbReference>
<dbReference type="Pfam" id="PF02803">
    <property type="entry name" value="Thiolase_C"/>
    <property type="match status" value="1"/>
</dbReference>
<evidence type="ECO:0000313" key="6">
    <source>
        <dbReference type="EMBL" id="VAV94501.1"/>
    </source>
</evidence>
<organism evidence="6">
    <name type="scientific">hydrothermal vent metagenome</name>
    <dbReference type="NCBI Taxonomy" id="652676"/>
    <lineage>
        <taxon>unclassified sequences</taxon>
        <taxon>metagenomes</taxon>
        <taxon>ecological metagenomes</taxon>
    </lineage>
</organism>
<dbReference type="EC" id="2.3.1.16" evidence="6"/>
<dbReference type="Pfam" id="PF00108">
    <property type="entry name" value="Thiolase_N"/>
    <property type="match status" value="1"/>
</dbReference>
<keyword evidence="2 6" id="KW-0808">Transferase</keyword>
<dbReference type="EMBL" id="UOEJ01000059">
    <property type="protein sequence ID" value="VAV94501.1"/>
    <property type="molecule type" value="Genomic_DNA"/>
</dbReference>
<dbReference type="AlphaFoldDB" id="A0A3B0RTH4"/>
<dbReference type="PANTHER" id="PTHR18919">
    <property type="entry name" value="ACETYL-COA C-ACYLTRANSFERASE"/>
    <property type="match status" value="1"/>
</dbReference>
<evidence type="ECO:0000259" key="5">
    <source>
        <dbReference type="Pfam" id="PF02803"/>
    </source>
</evidence>
<comment type="similarity">
    <text evidence="1">Belongs to the thiolase-like superfamily. Thiolase family.</text>
</comment>
<dbReference type="CDD" id="cd00751">
    <property type="entry name" value="thiolase"/>
    <property type="match status" value="1"/>
</dbReference>
<evidence type="ECO:0000256" key="2">
    <source>
        <dbReference type="ARBA" id="ARBA00022679"/>
    </source>
</evidence>
<sequence length="407" mass="42809">MSYLAEIPYGAYWSTPFCRWQGSLSNLHSLKFAAHVVKGEMAKRDMNGSLLDYGVLGTSVPQQHAFYGLPWVTGMAGLGHVGGPTIGQACATGVRCILNGAQEIETGQATAALIVTADRVSNGPQVYYPNPAGPGGTGRSENWTMDNFGCDPLGGHSMLQTAENVAADNGITTEMQHEVVLRRQEQYADALKDDQAFQKRFMTLPFDVPRPNFKKTANQLTGDEGLVISTAEGLAGLRPVQQGGTITFGGQTHPADGNASLIVAGADKAKELSQDSSIQIRILGIGQARVALAYMPAAAVPAAQTALGQAGLGVDQMDAIKTHNPFAVNDLYFAAETGVDINNMNNFGSSLIWGHPQGPMGLRGVIELIEELALRGGGHGLFTGCAAGDTAMAIVLQVTGRKLQAGK</sequence>